<dbReference type="InterPro" id="IPR036374">
    <property type="entry name" value="OxRdtase_Mopterin-bd_sf"/>
</dbReference>
<evidence type="ECO:0000256" key="1">
    <source>
        <dbReference type="SAM" id="MobiDB-lite"/>
    </source>
</evidence>
<dbReference type="Gene3D" id="3.90.420.10">
    <property type="entry name" value="Oxidoreductase, molybdopterin-binding domain"/>
    <property type="match status" value="1"/>
</dbReference>
<sequence>MIIARPDDGARSPGTYGYTTPRSPPSRWTRMNVTRGFTGRARTHNPGLPPGQYDAGDDWPVLSAEVTPDLAPADWTFRIDGRVAEPRTWDWDEAHALPGSVYEGDIHCVTSWSKFGVRFGGVSLDAFLDVVRPDPAATHAVAYSHTGYTTNLPLADLTGGRAWIAWEYDGEPLPAEHGGPARLLVPHLYFWKSAKWIAGLRLLDHDEPGFWEQNGYHERGNPWEEQRYSGD</sequence>
<name>L1L6R7_9ACTN</name>
<dbReference type="SUPFAM" id="SSF56524">
    <property type="entry name" value="Oxidoreductase molybdopterin-binding domain"/>
    <property type="match status" value="1"/>
</dbReference>
<reference evidence="3 4" key="1">
    <citation type="submission" date="2012-11" db="EMBL/GenBank/DDBJ databases">
        <authorList>
            <person name="Huguet-Tapia J.C."/>
            <person name="Durkin A.S."/>
            <person name="Pettis G.S."/>
            <person name="Badger J.H."/>
        </authorList>
    </citation>
    <scope>NUCLEOTIDE SEQUENCE [LARGE SCALE GENOMIC DNA]</scope>
    <source>
        <strain evidence="3 4">91-03</strain>
    </source>
</reference>
<feature type="region of interest" description="Disordered" evidence="1">
    <location>
        <begin position="1"/>
        <end position="24"/>
    </location>
</feature>
<dbReference type="EMBL" id="AEJC01000082">
    <property type="protein sequence ID" value="EKX68385.1"/>
    <property type="molecule type" value="Genomic_DNA"/>
</dbReference>
<accession>L1L6R7</accession>
<comment type="caution">
    <text evidence="3">The sequence shown here is derived from an EMBL/GenBank/DDBJ whole genome shotgun (WGS) entry which is preliminary data.</text>
</comment>
<dbReference type="CDD" id="cd02109">
    <property type="entry name" value="arch_bact_SO_family_Moco"/>
    <property type="match status" value="1"/>
</dbReference>
<organism evidence="3 4">
    <name type="scientific">Streptomyces ipomoeae 91-03</name>
    <dbReference type="NCBI Taxonomy" id="698759"/>
    <lineage>
        <taxon>Bacteria</taxon>
        <taxon>Bacillati</taxon>
        <taxon>Actinomycetota</taxon>
        <taxon>Actinomycetes</taxon>
        <taxon>Kitasatosporales</taxon>
        <taxon>Streptomycetaceae</taxon>
        <taxon>Streptomyces</taxon>
    </lineage>
</organism>
<dbReference type="Proteomes" id="UP000010411">
    <property type="component" value="Unassembled WGS sequence"/>
</dbReference>
<dbReference type="AlphaFoldDB" id="L1L6R7"/>
<dbReference type="PANTHER" id="PTHR43032">
    <property type="entry name" value="PROTEIN-METHIONINE-SULFOXIDE REDUCTASE"/>
    <property type="match status" value="1"/>
</dbReference>
<dbReference type="PANTHER" id="PTHR43032:SF4">
    <property type="entry name" value="OXIDOREDUCTASE MOLYBDOPTERIN-BINDING DOMAIN-CONTAINING PROTEIN"/>
    <property type="match status" value="1"/>
</dbReference>
<dbReference type="InterPro" id="IPR000572">
    <property type="entry name" value="OxRdtase_Mopterin-bd_dom"/>
</dbReference>
<evidence type="ECO:0000313" key="3">
    <source>
        <dbReference type="EMBL" id="EKX68385.1"/>
    </source>
</evidence>
<keyword evidence="4" id="KW-1185">Reference proteome</keyword>
<gene>
    <name evidence="3" type="ORF">STRIP9103_00461</name>
</gene>
<dbReference type="Pfam" id="PF00174">
    <property type="entry name" value="Oxidored_molyb"/>
    <property type="match status" value="1"/>
</dbReference>
<evidence type="ECO:0000259" key="2">
    <source>
        <dbReference type="Pfam" id="PF00174"/>
    </source>
</evidence>
<feature type="compositionally biased region" description="Basic and acidic residues" evidence="1">
    <location>
        <begin position="1"/>
        <end position="10"/>
    </location>
</feature>
<dbReference type="PATRIC" id="fig|698759.3.peg.1064"/>
<feature type="domain" description="Oxidoreductase molybdopterin-binding" evidence="2">
    <location>
        <begin position="67"/>
        <end position="211"/>
    </location>
</feature>
<evidence type="ECO:0000313" key="4">
    <source>
        <dbReference type="Proteomes" id="UP000010411"/>
    </source>
</evidence>
<protein>
    <submittedName>
        <fullName evidence="3">Oxidoreductase molybdopterin binding domain protein</fullName>
    </submittedName>
</protein>
<proteinExistence type="predicted"/>